<evidence type="ECO:0000313" key="3">
    <source>
        <dbReference type="Proteomes" id="UP000243797"/>
    </source>
</evidence>
<evidence type="ECO:0000256" key="1">
    <source>
        <dbReference type="SAM" id="MobiDB-lite"/>
    </source>
</evidence>
<feature type="compositionally biased region" description="Pro residues" evidence="1">
    <location>
        <begin position="849"/>
        <end position="858"/>
    </location>
</feature>
<dbReference type="EMBL" id="NKHZ01000039">
    <property type="protein sequence ID" value="PNS18768.1"/>
    <property type="molecule type" value="Genomic_DNA"/>
</dbReference>
<dbReference type="InParanoid" id="A0A2K1QUM8"/>
<feature type="compositionally biased region" description="Basic and acidic residues" evidence="1">
    <location>
        <begin position="444"/>
        <end position="458"/>
    </location>
</feature>
<name>A0A2K1QUM8_9PEZI</name>
<dbReference type="Proteomes" id="UP000243797">
    <property type="component" value="Unassembled WGS sequence"/>
</dbReference>
<proteinExistence type="predicted"/>
<keyword evidence="3" id="KW-1185">Reference proteome</keyword>
<comment type="caution">
    <text evidence="2">The sequence shown here is derived from an EMBL/GenBank/DDBJ whole genome shotgun (WGS) entry which is preliminary data.</text>
</comment>
<feature type="compositionally biased region" description="Low complexity" evidence="1">
    <location>
        <begin position="300"/>
        <end position="315"/>
    </location>
</feature>
<feature type="compositionally biased region" description="Basic and acidic residues" evidence="1">
    <location>
        <begin position="255"/>
        <end position="267"/>
    </location>
</feature>
<feature type="compositionally biased region" description="Polar residues" evidence="1">
    <location>
        <begin position="670"/>
        <end position="679"/>
    </location>
</feature>
<organism evidence="2 3">
    <name type="scientific">Sphaceloma murrayae</name>
    <dbReference type="NCBI Taxonomy" id="2082308"/>
    <lineage>
        <taxon>Eukaryota</taxon>
        <taxon>Fungi</taxon>
        <taxon>Dikarya</taxon>
        <taxon>Ascomycota</taxon>
        <taxon>Pezizomycotina</taxon>
        <taxon>Dothideomycetes</taxon>
        <taxon>Dothideomycetidae</taxon>
        <taxon>Myriangiales</taxon>
        <taxon>Elsinoaceae</taxon>
        <taxon>Sphaceloma</taxon>
    </lineage>
</organism>
<feature type="region of interest" description="Disordered" evidence="1">
    <location>
        <begin position="832"/>
        <end position="1068"/>
    </location>
</feature>
<feature type="compositionally biased region" description="Polar residues" evidence="1">
    <location>
        <begin position="900"/>
        <end position="918"/>
    </location>
</feature>
<feature type="compositionally biased region" description="Pro residues" evidence="1">
    <location>
        <begin position="382"/>
        <end position="392"/>
    </location>
</feature>
<dbReference type="OrthoDB" id="5416983at2759"/>
<feature type="compositionally biased region" description="Basic and acidic residues" evidence="1">
    <location>
        <begin position="1320"/>
        <end position="1334"/>
    </location>
</feature>
<feature type="region of interest" description="Disordered" evidence="1">
    <location>
        <begin position="1"/>
        <end position="276"/>
    </location>
</feature>
<feature type="compositionally biased region" description="Polar residues" evidence="1">
    <location>
        <begin position="1"/>
        <end position="17"/>
    </location>
</feature>
<feature type="region of interest" description="Disordered" evidence="1">
    <location>
        <begin position="778"/>
        <end position="807"/>
    </location>
</feature>
<protein>
    <submittedName>
        <fullName evidence="2">Uncharacterized protein</fullName>
    </submittedName>
</protein>
<feature type="region of interest" description="Disordered" evidence="1">
    <location>
        <begin position="289"/>
        <end position="724"/>
    </location>
</feature>
<feature type="compositionally biased region" description="Polar residues" evidence="1">
    <location>
        <begin position="619"/>
        <end position="630"/>
    </location>
</feature>
<dbReference type="STRING" id="2082308.A0A2K1QUM8"/>
<feature type="compositionally biased region" description="Polar residues" evidence="1">
    <location>
        <begin position="336"/>
        <end position="365"/>
    </location>
</feature>
<reference evidence="2 3" key="1">
    <citation type="submission" date="2017-06" db="EMBL/GenBank/DDBJ databases">
        <title>Draft genome sequence of a variant of Elsinoe murrayae.</title>
        <authorList>
            <person name="Cheng Q."/>
        </authorList>
    </citation>
    <scope>NUCLEOTIDE SEQUENCE [LARGE SCALE GENOMIC DNA]</scope>
    <source>
        <strain evidence="2 3">CQ-2017a</strain>
    </source>
</reference>
<feature type="compositionally biased region" description="Basic and acidic residues" evidence="1">
    <location>
        <begin position="124"/>
        <end position="139"/>
    </location>
</feature>
<feature type="compositionally biased region" description="Polar residues" evidence="1">
    <location>
        <begin position="965"/>
        <end position="975"/>
    </location>
</feature>
<feature type="compositionally biased region" description="Basic and acidic residues" evidence="1">
    <location>
        <begin position="402"/>
        <end position="425"/>
    </location>
</feature>
<accession>A0A2K1QUM8</accession>
<feature type="compositionally biased region" description="Polar residues" evidence="1">
    <location>
        <begin position="687"/>
        <end position="721"/>
    </location>
</feature>
<feature type="compositionally biased region" description="Polar residues" evidence="1">
    <location>
        <begin position="426"/>
        <end position="440"/>
    </location>
</feature>
<feature type="compositionally biased region" description="Basic and acidic residues" evidence="1">
    <location>
        <begin position="603"/>
        <end position="618"/>
    </location>
</feature>
<feature type="compositionally biased region" description="Polar residues" evidence="1">
    <location>
        <begin position="27"/>
        <end position="77"/>
    </location>
</feature>
<feature type="compositionally biased region" description="Basic and acidic residues" evidence="1">
    <location>
        <begin position="554"/>
        <end position="595"/>
    </location>
</feature>
<sequence length="1340" mass="142671">MASSDTQNVAVNSQSVGESPIDVHAKTPNSTSAINGNPVQSTAPAVQDPENTTTVEVNDTSSSGSTSKANGQAQQVDGTDAHVNGSGHHVDQGSVADTASVQGSVPDFDSRDAGSVGDAAISDTDSRGEAGEQTKDANGHPKSGAIKKPTSFKAVSVTKNFLAKTATSTPTVKAGEKLSVPTAMTTPQTVARPRLVAKSGSGLRDTPRTRTGTDGPTEGSTVWNKNRPAPPQPPKQFTDEELKQQYGIHLASRIQVDEGPAKSKWADIDDEEDDWAPETVEWMDGTKSKISAEPIQPVKPSAQAPAAEAKPAMIPLKRPVASGPPKTILRPGAAQQMKQDTSGGKGTSDQKGATLTAKATSTTPVKSPWAPLPPVDKSTPIFEPPPPPPATAKPPFGSQDARLMDNDAPLVRHEIEADTFDRAWRDSSTGPRELFNSQSGRYEPAPEGRRGSVRHDQGYRQAAVLQRPTPEGEESQPLPQRSQMDGSPWGRRRGSSINQGAQAPERRVSITQSTDQAPPPAENRTGVVIGHDIGPQARKASDAAQKMQEQINARNEELAKQKRIMLEKREAAIQRRKEEEEREEAEKRERIRLKLESLGLPPLEKKEATAGKDDKKAEATSQPQQTSHTISHGAVHSNPPSQDSQSQDAQTVQSASASSQPLANVHSDPGLQQNTQQTPLAAPHAQSAKSQTSVPTKGTQDNSVPVSSYSSPGDQKAQPTFKSPALVADSFATWGNRTTSGHGAPNSNVWGPPIAGRHIGNGAFDSSFGRIPPRLQNQHNIGQTFAGPQTTRSPSAGNRQQETSPMRHQQMLSDQNLASLGLVDTPTDSFPSVASAGPSPMPVQAQPVSLPPIGPPPQRHIIQPFQQQAPRGPAAWGQFAAQAQNEPRPAYNPNRPPPTVNNSAPPQTWRETFKQTKATGDWHGGPRNVVGAEKIVRGQQQIPPTAPSPAPPMSQSQSTGAGAQIASQGQENTVRLPTGPSVFPKTQSPHAPLPQRAPQTLPAHPMGAHQSRFFPTASLHGGSPPPEESSHPVQSGDRSQPKVNLPHPKPKVRLPQSASPNAKPAHPSPVIMPQGAPSFRGVQPLVQSSDWQARFNGLFGRINTTTATPPSPPKTPPKIEAIPSPAPVSSTKADLFDVRPPLSATVSLPYRFIALSLPDAEMGVKPMSDELFDGELSFGSTPNVAVPRNPDYTFGPDRSDRAPHILKMRPSAAYDRRVTSFSKVDDIESLLDKPINVATIKLSSTTMGKDVELPVKITPKRRFEDKRKVSGKFAKSPKIGSEKENEASPVGTPAKMNGPEKRVASQAKGPRVPKGFKGRSSSERFAAKEEKIAGKAEAAA</sequence>
<feature type="region of interest" description="Disordered" evidence="1">
    <location>
        <begin position="1104"/>
        <end position="1126"/>
    </location>
</feature>
<feature type="compositionally biased region" description="Low complexity" evidence="1">
    <location>
        <begin position="641"/>
        <end position="660"/>
    </location>
</feature>
<evidence type="ECO:0000313" key="2">
    <source>
        <dbReference type="EMBL" id="PNS18768.1"/>
    </source>
</evidence>
<feature type="region of interest" description="Disordered" evidence="1">
    <location>
        <begin position="1264"/>
        <end position="1340"/>
    </location>
</feature>
<gene>
    <name evidence="2" type="ORF">CAC42_5307</name>
</gene>